<comment type="subcellular location">
    <subcellularLocation>
        <location evidence="1">Cell membrane</location>
        <topology evidence="1">Multi-pass membrane protein</topology>
    </subcellularLocation>
</comment>
<feature type="transmembrane region" description="Helical" evidence="8">
    <location>
        <begin position="115"/>
        <end position="133"/>
    </location>
</feature>
<feature type="transmembrane region" description="Helical" evidence="8">
    <location>
        <begin position="234"/>
        <end position="253"/>
    </location>
</feature>
<feature type="transmembrane region" description="Helical" evidence="8">
    <location>
        <begin position="173"/>
        <end position="192"/>
    </location>
</feature>
<keyword evidence="5 8" id="KW-1133">Transmembrane helix</keyword>
<sequence>MYLVALLICGSNGIVASYINLPSYQIVFFRMMLGALFLGVLLLITHSKPSCIDHVGQIKYLIFSGLALGLQWSLLFEAYRQVGVGVATLEYYCGPIIVMALSPILFHERLTWQKISGLVVVMVGMGLIVGYGVGEKLSLAGLSFGAIAAVLYAAMIISNRYAPDIKGIESTTVQLGIGALFVGLLTLVLHGIELPPDGSSVNWGALVLLGLFNTGVGGGLYFPQLTKIPVQRVAVFGYLEPLSAVIFSAILLGERLGPLKIAGACCIIGGAIFAEVAGNLFETTGNSAETTGNSSKVTDNPSETPSNS</sequence>
<keyword evidence="4 8" id="KW-0812">Transmembrane</keyword>
<dbReference type="Pfam" id="PF00892">
    <property type="entry name" value="EamA"/>
    <property type="match status" value="2"/>
</dbReference>
<protein>
    <submittedName>
        <fullName evidence="10">EamA family transporter</fullName>
    </submittedName>
</protein>
<dbReference type="Proteomes" id="UP000698335">
    <property type="component" value="Unassembled WGS sequence"/>
</dbReference>
<dbReference type="InterPro" id="IPR050638">
    <property type="entry name" value="AA-Vitamin_Transporters"/>
</dbReference>
<dbReference type="Gene3D" id="1.10.3730.20">
    <property type="match status" value="1"/>
</dbReference>
<evidence type="ECO:0000256" key="4">
    <source>
        <dbReference type="ARBA" id="ARBA00022692"/>
    </source>
</evidence>
<evidence type="ECO:0000256" key="8">
    <source>
        <dbReference type="SAM" id="Phobius"/>
    </source>
</evidence>
<evidence type="ECO:0000256" key="6">
    <source>
        <dbReference type="ARBA" id="ARBA00023136"/>
    </source>
</evidence>
<evidence type="ECO:0000313" key="10">
    <source>
        <dbReference type="EMBL" id="MBF4808170.1"/>
    </source>
</evidence>
<evidence type="ECO:0000259" key="9">
    <source>
        <dbReference type="Pfam" id="PF00892"/>
    </source>
</evidence>
<dbReference type="PANTHER" id="PTHR32322:SF18">
    <property type="entry name" value="S-ADENOSYLMETHIONINE_S-ADENOSYLHOMOCYSTEINE TRANSPORTER"/>
    <property type="match status" value="1"/>
</dbReference>
<feature type="domain" description="EamA" evidence="9">
    <location>
        <begin position="3"/>
        <end position="129"/>
    </location>
</feature>
<comment type="similarity">
    <text evidence="2">Belongs to the EamA transporter family.</text>
</comment>
<feature type="transmembrane region" description="Helical" evidence="8">
    <location>
        <begin position="139"/>
        <end position="161"/>
    </location>
</feature>
<dbReference type="InterPro" id="IPR037185">
    <property type="entry name" value="EmrE-like"/>
</dbReference>
<keyword evidence="3" id="KW-1003">Cell membrane</keyword>
<dbReference type="AlphaFoldDB" id="A0A930W268"/>
<feature type="region of interest" description="Disordered" evidence="7">
    <location>
        <begin position="285"/>
        <end position="308"/>
    </location>
</feature>
<dbReference type="InterPro" id="IPR000620">
    <property type="entry name" value="EamA_dom"/>
</dbReference>
<dbReference type="PANTHER" id="PTHR32322">
    <property type="entry name" value="INNER MEMBRANE TRANSPORTER"/>
    <property type="match status" value="1"/>
</dbReference>
<feature type="domain" description="EamA" evidence="9">
    <location>
        <begin position="140"/>
        <end position="273"/>
    </location>
</feature>
<organism evidence="10 11">
    <name type="scientific">Lancefieldella rimae</name>
    <dbReference type="NCBI Taxonomy" id="1383"/>
    <lineage>
        <taxon>Bacteria</taxon>
        <taxon>Bacillati</taxon>
        <taxon>Actinomycetota</taxon>
        <taxon>Coriobacteriia</taxon>
        <taxon>Coriobacteriales</taxon>
        <taxon>Atopobiaceae</taxon>
        <taxon>Lancefieldella</taxon>
    </lineage>
</organism>
<proteinExistence type="inferred from homology"/>
<accession>A0A930W268</accession>
<reference evidence="10" key="1">
    <citation type="submission" date="2020-04" db="EMBL/GenBank/DDBJ databases">
        <title>Deep metagenomics examines the oral microbiome during advanced dental caries in children, revealing novel taxa and co-occurrences with host molecules.</title>
        <authorList>
            <person name="Baker J.L."/>
            <person name="Morton J.T."/>
            <person name="Dinis M."/>
            <person name="Alvarez R."/>
            <person name="Tran N.C."/>
            <person name="Knight R."/>
            <person name="Edlund A."/>
        </authorList>
    </citation>
    <scope>NUCLEOTIDE SEQUENCE</scope>
    <source>
        <strain evidence="10">JCVI_38_bin.5</strain>
    </source>
</reference>
<comment type="caution">
    <text evidence="10">The sequence shown here is derived from an EMBL/GenBank/DDBJ whole genome shotgun (WGS) entry which is preliminary data.</text>
</comment>
<keyword evidence="6 8" id="KW-0472">Membrane</keyword>
<evidence type="ECO:0000313" key="11">
    <source>
        <dbReference type="Proteomes" id="UP000698335"/>
    </source>
</evidence>
<feature type="transmembrane region" description="Helical" evidence="8">
    <location>
        <begin position="26"/>
        <end position="46"/>
    </location>
</feature>
<gene>
    <name evidence="10" type="ORF">HXK26_05695</name>
</gene>
<name>A0A930W268_9ACTN</name>
<dbReference type="GO" id="GO:0005886">
    <property type="term" value="C:plasma membrane"/>
    <property type="evidence" value="ECO:0007669"/>
    <property type="project" value="UniProtKB-SubCell"/>
</dbReference>
<evidence type="ECO:0000256" key="2">
    <source>
        <dbReference type="ARBA" id="ARBA00007362"/>
    </source>
</evidence>
<dbReference type="EMBL" id="JABZGW010000250">
    <property type="protein sequence ID" value="MBF4808170.1"/>
    <property type="molecule type" value="Genomic_DNA"/>
</dbReference>
<feature type="transmembrane region" description="Helical" evidence="8">
    <location>
        <begin position="58"/>
        <end position="76"/>
    </location>
</feature>
<evidence type="ECO:0000256" key="7">
    <source>
        <dbReference type="SAM" id="MobiDB-lite"/>
    </source>
</evidence>
<feature type="transmembrane region" description="Helical" evidence="8">
    <location>
        <begin position="259"/>
        <end position="281"/>
    </location>
</feature>
<evidence type="ECO:0000256" key="5">
    <source>
        <dbReference type="ARBA" id="ARBA00022989"/>
    </source>
</evidence>
<dbReference type="SUPFAM" id="SSF103481">
    <property type="entry name" value="Multidrug resistance efflux transporter EmrE"/>
    <property type="match status" value="2"/>
</dbReference>
<evidence type="ECO:0000256" key="3">
    <source>
        <dbReference type="ARBA" id="ARBA00022475"/>
    </source>
</evidence>
<feature type="transmembrane region" description="Helical" evidence="8">
    <location>
        <begin position="82"/>
        <end position="106"/>
    </location>
</feature>
<feature type="transmembrane region" description="Helical" evidence="8">
    <location>
        <begin position="204"/>
        <end position="222"/>
    </location>
</feature>
<evidence type="ECO:0000256" key="1">
    <source>
        <dbReference type="ARBA" id="ARBA00004651"/>
    </source>
</evidence>